<dbReference type="SUPFAM" id="SSF57850">
    <property type="entry name" value="RING/U-box"/>
    <property type="match status" value="1"/>
</dbReference>
<proteinExistence type="predicted"/>
<evidence type="ECO:0000256" key="2">
    <source>
        <dbReference type="SAM" id="MobiDB-lite"/>
    </source>
</evidence>
<dbReference type="AlphaFoldDB" id="A0A0L6VDP0"/>
<protein>
    <submittedName>
        <fullName evidence="4">Ring finger domain protein</fullName>
    </submittedName>
</protein>
<feature type="region of interest" description="Disordered" evidence="2">
    <location>
        <begin position="435"/>
        <end position="463"/>
    </location>
</feature>
<evidence type="ECO:0000256" key="1">
    <source>
        <dbReference type="PROSITE-ProRule" id="PRU00175"/>
    </source>
</evidence>
<comment type="caution">
    <text evidence="4">The sequence shown here is derived from an EMBL/GenBank/DDBJ whole genome shotgun (WGS) entry which is preliminary data.</text>
</comment>
<dbReference type="Proteomes" id="UP000037035">
    <property type="component" value="Unassembled WGS sequence"/>
</dbReference>
<feature type="compositionally biased region" description="Polar residues" evidence="2">
    <location>
        <begin position="451"/>
        <end position="461"/>
    </location>
</feature>
<dbReference type="Pfam" id="PF13639">
    <property type="entry name" value="zf-RING_2"/>
    <property type="match status" value="1"/>
</dbReference>
<dbReference type="PROSITE" id="PS50089">
    <property type="entry name" value="ZF_RING_2"/>
    <property type="match status" value="1"/>
</dbReference>
<feature type="domain" description="RING-type" evidence="3">
    <location>
        <begin position="369"/>
        <end position="412"/>
    </location>
</feature>
<reference evidence="4 5" key="1">
    <citation type="submission" date="2015-08" db="EMBL/GenBank/DDBJ databases">
        <title>Next Generation Sequencing and Analysis of the Genome of Puccinia sorghi L Schw, the Causal Agent of Maize Common Rust.</title>
        <authorList>
            <person name="Rochi L."/>
            <person name="Burguener G."/>
            <person name="Darino M."/>
            <person name="Turjanski A."/>
            <person name="Kreff E."/>
            <person name="Dieguez M.J."/>
            <person name="Sacco F."/>
        </authorList>
    </citation>
    <scope>NUCLEOTIDE SEQUENCE [LARGE SCALE GENOMIC DNA]</scope>
    <source>
        <strain evidence="4 5">RO10H11247</strain>
    </source>
</reference>
<dbReference type="InterPro" id="IPR001841">
    <property type="entry name" value="Znf_RING"/>
</dbReference>
<dbReference type="Gene3D" id="3.30.40.10">
    <property type="entry name" value="Zinc/RING finger domain, C3HC4 (zinc finger)"/>
    <property type="match status" value="1"/>
</dbReference>
<evidence type="ECO:0000313" key="4">
    <source>
        <dbReference type="EMBL" id="KNZ58250.1"/>
    </source>
</evidence>
<dbReference type="EMBL" id="LAVV01006800">
    <property type="protein sequence ID" value="KNZ58250.1"/>
    <property type="molecule type" value="Genomic_DNA"/>
</dbReference>
<feature type="region of interest" description="Disordered" evidence="2">
    <location>
        <begin position="308"/>
        <end position="368"/>
    </location>
</feature>
<keyword evidence="1" id="KW-0862">Zinc</keyword>
<organism evidence="4 5">
    <name type="scientific">Puccinia sorghi</name>
    <dbReference type="NCBI Taxonomy" id="27349"/>
    <lineage>
        <taxon>Eukaryota</taxon>
        <taxon>Fungi</taxon>
        <taxon>Dikarya</taxon>
        <taxon>Basidiomycota</taxon>
        <taxon>Pucciniomycotina</taxon>
        <taxon>Pucciniomycetes</taxon>
        <taxon>Pucciniales</taxon>
        <taxon>Pucciniaceae</taxon>
        <taxon>Puccinia</taxon>
    </lineage>
</organism>
<evidence type="ECO:0000259" key="3">
    <source>
        <dbReference type="PROSITE" id="PS50089"/>
    </source>
</evidence>
<sequence length="555" mass="61332">MDLSLSSDFDDRCSCLSSFESPLNKSSKLGKKLDIKLDPGFKDFLQWARSANVPVIIKQLISLVLTGIYLFKKHICLWRGKGILLIECWLTETSVDSGMTRTDYERILGSIFAYLSIICEKIALSGHSSAAIENRSSLFAFWECSHHAKAMWRAEKITIPIEVASHSRLARILSGRKSFLLDYTLTKLLGISYKAKARKTKDGRTNAPAEIETPRKLGYRRHNTSPPLRLSLHEDKRMVHMQSKSRDIPTMAVWLLFLIVSLINHPTLAGQAWGVMLEQDLARAAAPLAPRASTISLLLSGKNLEELRSTSTSDGTIDGSSERTSEEDERSEGKQLSSSPLQPSPSLNSKVGGGGIPDNNVESRKPRVCPICGGGYDKQRPRYYLPCKGIHGHHEECIYGWLSRRLGCPLCQSHQLIISGWGRQLLPVVPQQMTKQQQGPSLHGRADDIPSLQNMPSSSGGPKSMKTPWNVCIAFTLLSVLSAAFSNPDNFPVPNYNRFKSSSTSTTRIISSGSERVVVVHAPAKRPSKLHMFAYAYVVAQSLCSLHSDCASKLG</sequence>
<keyword evidence="1" id="KW-0479">Metal-binding</keyword>
<dbReference type="VEuPathDB" id="FungiDB:VP01_1967g2"/>
<dbReference type="GO" id="GO:0008270">
    <property type="term" value="F:zinc ion binding"/>
    <property type="evidence" value="ECO:0007669"/>
    <property type="project" value="UniProtKB-KW"/>
</dbReference>
<keyword evidence="5" id="KW-1185">Reference proteome</keyword>
<dbReference type="OrthoDB" id="10014216at2759"/>
<name>A0A0L6VDP0_9BASI</name>
<gene>
    <name evidence="4" type="ORF">VP01_1967g2</name>
</gene>
<dbReference type="InterPro" id="IPR013083">
    <property type="entry name" value="Znf_RING/FYVE/PHD"/>
</dbReference>
<feature type="compositionally biased region" description="Low complexity" evidence="2">
    <location>
        <begin position="335"/>
        <end position="347"/>
    </location>
</feature>
<keyword evidence="1" id="KW-0863">Zinc-finger</keyword>
<evidence type="ECO:0000313" key="5">
    <source>
        <dbReference type="Proteomes" id="UP000037035"/>
    </source>
</evidence>
<accession>A0A0L6VDP0</accession>
<feature type="compositionally biased region" description="Low complexity" evidence="2">
    <location>
        <begin position="309"/>
        <end position="319"/>
    </location>
</feature>